<dbReference type="GO" id="GO:0005682">
    <property type="term" value="C:U5 snRNP"/>
    <property type="evidence" value="ECO:0007669"/>
    <property type="project" value="UniProtKB-ARBA"/>
</dbReference>
<feature type="repeat" description="WD" evidence="7">
    <location>
        <begin position="134"/>
        <end position="175"/>
    </location>
</feature>
<feature type="repeat" description="WD" evidence="7">
    <location>
        <begin position="175"/>
        <end position="216"/>
    </location>
</feature>
<dbReference type="InterPro" id="IPR020472">
    <property type="entry name" value="WD40_PAC1"/>
</dbReference>
<evidence type="ECO:0000256" key="2">
    <source>
        <dbReference type="ARBA" id="ARBA00022574"/>
    </source>
</evidence>
<dbReference type="PROSITE" id="PS00678">
    <property type="entry name" value="WD_REPEATS_1"/>
    <property type="match status" value="1"/>
</dbReference>
<dbReference type="GO" id="GO:0071013">
    <property type="term" value="C:catalytic step 2 spliceosome"/>
    <property type="evidence" value="ECO:0007669"/>
    <property type="project" value="TreeGrafter"/>
</dbReference>
<feature type="repeat" description="WD" evidence="7">
    <location>
        <begin position="310"/>
        <end position="345"/>
    </location>
</feature>
<dbReference type="GeneID" id="14921712"/>
<evidence type="ECO:0000256" key="4">
    <source>
        <dbReference type="ARBA" id="ARBA00022737"/>
    </source>
</evidence>
<dbReference type="VEuPathDB" id="AmoebaDB:ACA1_277700"/>
<name>L8H8P1_ACACF</name>
<dbReference type="CDD" id="cd00200">
    <property type="entry name" value="WD40"/>
    <property type="match status" value="1"/>
</dbReference>
<dbReference type="FunFam" id="2.130.10.10:FF:000229">
    <property type="entry name" value="Small nuclear ribonucleoprotein U5 subunit 40"/>
    <property type="match status" value="1"/>
</dbReference>
<protein>
    <submittedName>
        <fullName evidence="8">WD repeat domain 57 (U5 snRNP specific), putative</fullName>
    </submittedName>
</protein>
<feature type="repeat" description="WD" evidence="7">
    <location>
        <begin position="217"/>
        <end position="251"/>
    </location>
</feature>
<dbReference type="KEGG" id="acan:ACA1_277700"/>
<dbReference type="SMART" id="SM00320">
    <property type="entry name" value="WD40"/>
    <property type="match status" value="7"/>
</dbReference>
<dbReference type="PROSITE" id="PS50082">
    <property type="entry name" value="WD_REPEATS_2"/>
    <property type="match status" value="7"/>
</dbReference>
<dbReference type="GO" id="GO:0006397">
    <property type="term" value="P:mRNA processing"/>
    <property type="evidence" value="ECO:0007669"/>
    <property type="project" value="UniProtKB-KW"/>
</dbReference>
<dbReference type="PANTHER" id="PTHR44006">
    <property type="entry name" value="U5 SMALL NUCLEAR RIBONUCLEOPROTEIN 40 KDA PROTEIN"/>
    <property type="match status" value="1"/>
</dbReference>
<evidence type="ECO:0000313" key="8">
    <source>
        <dbReference type="EMBL" id="ELR20841.1"/>
    </source>
</evidence>
<gene>
    <name evidence="8" type="ORF">ACA1_277700</name>
</gene>
<sequence length="345" mass="38484">MEKRKFESNTTDSKALVVKRPKTDEIKGRELIAAGVPRTSSLIAPIVVLEGHQAEVYTCKFDPSGKSLASAGFDKRIFLWQVQEECANYHVFDGHKNAVQEIHWSTDGERLFSASADKTVMAWDTVVGVRVKKLNEHTSFVNSCCPSKKGNLLVSGSDDKAVKLWDLRRKRSAQTFNHKYQVTSVAISHNNDQVYFGGIDGTVHVWDLRRDDLAFSVNSHKDIITSIQLSPDGNFLLSNAMDNSLHVHDMRPYIPGDNRLTKVFTGAVHGFDQNLLKVNWSPDGSRVSAGSADRLVYIWDSVTRQVIYKLPGHTGTVNEVAFHPDEPIIASCSSDKKIYLGEIEP</sequence>
<keyword evidence="5" id="KW-0508">mRNA splicing</keyword>
<accession>L8H8P1</accession>
<evidence type="ECO:0000256" key="1">
    <source>
        <dbReference type="ARBA" id="ARBA00004123"/>
    </source>
</evidence>
<keyword evidence="3" id="KW-0507">mRNA processing</keyword>
<dbReference type="PROSITE" id="PS50294">
    <property type="entry name" value="WD_REPEATS_REGION"/>
    <property type="match status" value="7"/>
</dbReference>
<comment type="subcellular location">
    <subcellularLocation>
        <location evidence="1">Nucleus</location>
    </subcellularLocation>
</comment>
<dbReference type="InterPro" id="IPR019775">
    <property type="entry name" value="WD40_repeat_CS"/>
</dbReference>
<keyword evidence="4" id="KW-0677">Repeat</keyword>
<feature type="repeat" description="WD" evidence="7">
    <location>
        <begin position="49"/>
        <end position="83"/>
    </location>
</feature>
<dbReference type="Proteomes" id="UP000011083">
    <property type="component" value="Unassembled WGS sequence"/>
</dbReference>
<proteinExistence type="predicted"/>
<dbReference type="GO" id="GO:0003723">
    <property type="term" value="F:RNA binding"/>
    <property type="evidence" value="ECO:0007669"/>
    <property type="project" value="TreeGrafter"/>
</dbReference>
<dbReference type="OrthoDB" id="1068471at2759"/>
<evidence type="ECO:0000256" key="5">
    <source>
        <dbReference type="ARBA" id="ARBA00023187"/>
    </source>
</evidence>
<dbReference type="Pfam" id="PF00400">
    <property type="entry name" value="WD40"/>
    <property type="match status" value="7"/>
</dbReference>
<reference evidence="8 9" key="1">
    <citation type="journal article" date="2013" name="Genome Biol.">
        <title>Genome of Acanthamoeba castellanii highlights extensive lateral gene transfer and early evolution of tyrosine kinase signaling.</title>
        <authorList>
            <person name="Clarke M."/>
            <person name="Lohan A.J."/>
            <person name="Liu B."/>
            <person name="Lagkouvardos I."/>
            <person name="Roy S."/>
            <person name="Zafar N."/>
            <person name="Bertelli C."/>
            <person name="Schilde C."/>
            <person name="Kianianmomeni A."/>
            <person name="Burglin T.R."/>
            <person name="Frech C."/>
            <person name="Turcotte B."/>
            <person name="Kopec K.O."/>
            <person name="Synnott J.M."/>
            <person name="Choo C."/>
            <person name="Paponov I."/>
            <person name="Finkler A."/>
            <person name="Soon Heng Tan C."/>
            <person name="Hutchins A.P."/>
            <person name="Weinmeier T."/>
            <person name="Rattei T."/>
            <person name="Chu J.S."/>
            <person name="Gimenez G."/>
            <person name="Irimia M."/>
            <person name="Rigden D.J."/>
            <person name="Fitzpatrick D.A."/>
            <person name="Lorenzo-Morales J."/>
            <person name="Bateman A."/>
            <person name="Chiu C.H."/>
            <person name="Tang P."/>
            <person name="Hegemann P."/>
            <person name="Fromm H."/>
            <person name="Raoult D."/>
            <person name="Greub G."/>
            <person name="Miranda-Saavedra D."/>
            <person name="Chen N."/>
            <person name="Nash P."/>
            <person name="Ginger M.L."/>
            <person name="Horn M."/>
            <person name="Schaap P."/>
            <person name="Caler L."/>
            <person name="Loftus B."/>
        </authorList>
    </citation>
    <scope>NUCLEOTIDE SEQUENCE [LARGE SCALE GENOMIC DNA]</scope>
    <source>
        <strain evidence="8 9">Neff</strain>
    </source>
</reference>
<dbReference type="GO" id="GO:0000375">
    <property type="term" value="P:RNA splicing, via transesterification reactions"/>
    <property type="evidence" value="ECO:0007669"/>
    <property type="project" value="UniProtKB-ARBA"/>
</dbReference>
<dbReference type="InterPro" id="IPR036322">
    <property type="entry name" value="WD40_repeat_dom_sf"/>
</dbReference>
<dbReference type="PANTHER" id="PTHR44006:SF1">
    <property type="entry name" value="U5 SMALL NUCLEAR RIBONUCLEOPROTEIN 40 KDA PROTEIN"/>
    <property type="match status" value="1"/>
</dbReference>
<keyword evidence="2 7" id="KW-0853">WD repeat</keyword>
<dbReference type="PRINTS" id="PR00320">
    <property type="entry name" value="GPROTEINBRPT"/>
</dbReference>
<keyword evidence="6" id="KW-0539">Nucleus</keyword>
<organism evidence="8 9">
    <name type="scientific">Acanthamoeba castellanii (strain ATCC 30010 / Neff)</name>
    <dbReference type="NCBI Taxonomy" id="1257118"/>
    <lineage>
        <taxon>Eukaryota</taxon>
        <taxon>Amoebozoa</taxon>
        <taxon>Discosea</taxon>
        <taxon>Longamoebia</taxon>
        <taxon>Centramoebida</taxon>
        <taxon>Acanthamoebidae</taxon>
        <taxon>Acanthamoeba</taxon>
    </lineage>
</organism>
<dbReference type="InterPro" id="IPR001680">
    <property type="entry name" value="WD40_rpt"/>
</dbReference>
<dbReference type="EMBL" id="KB007908">
    <property type="protein sequence ID" value="ELR20841.1"/>
    <property type="molecule type" value="Genomic_DNA"/>
</dbReference>
<feature type="repeat" description="WD" evidence="7">
    <location>
        <begin position="92"/>
        <end position="124"/>
    </location>
</feature>
<dbReference type="RefSeq" id="XP_004344584.1">
    <property type="nucleotide sequence ID" value="XM_004344534.1"/>
</dbReference>
<dbReference type="InterPro" id="IPR052234">
    <property type="entry name" value="U5_snRNP_Component"/>
</dbReference>
<keyword evidence="9" id="KW-1185">Reference proteome</keyword>
<dbReference type="STRING" id="1257118.L8H8P1"/>
<feature type="repeat" description="WD" evidence="7">
    <location>
        <begin position="268"/>
        <end position="309"/>
    </location>
</feature>
<dbReference type="InterPro" id="IPR015943">
    <property type="entry name" value="WD40/YVTN_repeat-like_dom_sf"/>
</dbReference>
<dbReference type="OMA" id="IWDIRPY"/>
<evidence type="ECO:0000256" key="3">
    <source>
        <dbReference type="ARBA" id="ARBA00022664"/>
    </source>
</evidence>
<evidence type="ECO:0000313" key="9">
    <source>
        <dbReference type="Proteomes" id="UP000011083"/>
    </source>
</evidence>
<dbReference type="SUPFAM" id="SSF50978">
    <property type="entry name" value="WD40 repeat-like"/>
    <property type="match status" value="1"/>
</dbReference>
<dbReference type="AlphaFoldDB" id="L8H8P1"/>
<evidence type="ECO:0000256" key="7">
    <source>
        <dbReference type="PROSITE-ProRule" id="PRU00221"/>
    </source>
</evidence>
<dbReference type="Gene3D" id="2.130.10.10">
    <property type="entry name" value="YVTN repeat-like/Quinoprotein amine dehydrogenase"/>
    <property type="match status" value="1"/>
</dbReference>
<evidence type="ECO:0000256" key="6">
    <source>
        <dbReference type="ARBA" id="ARBA00023242"/>
    </source>
</evidence>